<keyword evidence="7 9" id="KW-0413">Isomerase</keyword>
<evidence type="ECO:0000256" key="4">
    <source>
        <dbReference type="ARBA" id="ARBA00011245"/>
    </source>
</evidence>
<dbReference type="EMBL" id="JAENIO010000023">
    <property type="protein sequence ID" value="MBK1834406.1"/>
    <property type="molecule type" value="Genomic_DNA"/>
</dbReference>
<sequence>MKQYDAMGAMLGLLAMVAGAAPAADELPQAEVYGTLPDGREVRIWTLRNEDGVEARVMEYGATLVSLSTPDQNGQVEDLTHGYDDLAGWLGNTSYFGASVGRFGNRIAAGKFTLDGEDYTLATNNEPGGLPCHLHGGTRGFDKVLWSGQAIAGGVSFSYLSADGEEGYPGALSVTVTYRLNDDNELIWQAEATTTKATPVNLLHHSYWNLSGEATTSINNHLLQLNADRYLPTDKGLIPTGELAPVEDTPMDFREATAIGQRVEADFEALHFGGGYDHAWVLNGDGLRLAARVSEPTSGRTMEILTDQPAIQFYGGNFLDGTVTGKKGVEYGKRSAFCLETERFPDSPNQPDFPDCILRPGETYSHTMIHRFSW</sequence>
<evidence type="ECO:0000256" key="13">
    <source>
        <dbReference type="SAM" id="SignalP"/>
    </source>
</evidence>
<dbReference type="GO" id="GO:0006006">
    <property type="term" value="P:glucose metabolic process"/>
    <property type="evidence" value="ECO:0007669"/>
    <property type="project" value="TreeGrafter"/>
</dbReference>
<evidence type="ECO:0000256" key="2">
    <source>
        <dbReference type="ARBA" id="ARBA00005028"/>
    </source>
</evidence>
<keyword evidence="5" id="KW-0963">Cytoplasm</keyword>
<dbReference type="GO" id="GO:0033499">
    <property type="term" value="P:galactose catabolic process via UDP-galactose, Leloir pathway"/>
    <property type="evidence" value="ECO:0007669"/>
    <property type="project" value="TreeGrafter"/>
</dbReference>
<comment type="similarity">
    <text evidence="3 9">Belongs to the aldose epimerase family.</text>
</comment>
<dbReference type="InterPro" id="IPR011013">
    <property type="entry name" value="Gal_mutarotase_sf_dom"/>
</dbReference>
<reference evidence="14" key="1">
    <citation type="submission" date="2021-01" db="EMBL/GenBank/DDBJ databases">
        <title>Modified the classification status of verrucomicrobia.</title>
        <authorList>
            <person name="Feng X."/>
        </authorList>
    </citation>
    <scope>NUCLEOTIDE SEQUENCE</scope>
    <source>
        <strain evidence="14">KCTC 12986</strain>
    </source>
</reference>
<protein>
    <recommendedName>
        <fullName evidence="9">Aldose 1-epimerase</fullName>
        <ecNumber evidence="9">5.1.3.3</ecNumber>
    </recommendedName>
</protein>
<evidence type="ECO:0000313" key="14">
    <source>
        <dbReference type="EMBL" id="MBK1834406.1"/>
    </source>
</evidence>
<dbReference type="AlphaFoldDB" id="A0A934VMS5"/>
<feature type="binding site" evidence="11">
    <location>
        <position position="277"/>
    </location>
    <ligand>
        <name>beta-D-galactose</name>
        <dbReference type="ChEBI" id="CHEBI:27667"/>
    </ligand>
</feature>
<dbReference type="InterPro" id="IPR015443">
    <property type="entry name" value="Aldose_1-epimerase"/>
</dbReference>
<keyword evidence="6" id="KW-0597">Phosphoprotein</keyword>
<evidence type="ECO:0000256" key="3">
    <source>
        <dbReference type="ARBA" id="ARBA00006206"/>
    </source>
</evidence>
<dbReference type="InterPro" id="IPR047215">
    <property type="entry name" value="Galactose_mutarotase-like"/>
</dbReference>
<name>A0A934VMS5_9BACT</name>
<evidence type="ECO:0000256" key="6">
    <source>
        <dbReference type="ARBA" id="ARBA00022553"/>
    </source>
</evidence>
<dbReference type="InterPro" id="IPR008183">
    <property type="entry name" value="Aldose_1/G6P_1-epimerase"/>
</dbReference>
<dbReference type="PANTHER" id="PTHR10091">
    <property type="entry name" value="ALDOSE-1-EPIMERASE"/>
    <property type="match status" value="1"/>
</dbReference>
<comment type="subcellular location">
    <subcellularLocation>
        <location evidence="1">Cytoplasm</location>
    </subcellularLocation>
</comment>
<dbReference type="CDD" id="cd09019">
    <property type="entry name" value="galactose_mutarotase_like"/>
    <property type="match status" value="1"/>
</dbReference>
<feature type="binding site" evidence="12">
    <location>
        <begin position="205"/>
        <end position="207"/>
    </location>
    <ligand>
        <name>beta-D-galactose</name>
        <dbReference type="ChEBI" id="CHEBI:27667"/>
    </ligand>
</feature>
<dbReference type="Gene3D" id="2.70.98.10">
    <property type="match status" value="1"/>
</dbReference>
<dbReference type="FunFam" id="2.70.98.10:FF:000003">
    <property type="entry name" value="Aldose 1-epimerase"/>
    <property type="match status" value="1"/>
</dbReference>
<evidence type="ECO:0000256" key="9">
    <source>
        <dbReference type="PIRNR" id="PIRNR005096"/>
    </source>
</evidence>
<evidence type="ECO:0000256" key="1">
    <source>
        <dbReference type="ARBA" id="ARBA00004496"/>
    </source>
</evidence>
<evidence type="ECO:0000256" key="5">
    <source>
        <dbReference type="ARBA" id="ARBA00022490"/>
    </source>
</evidence>
<evidence type="ECO:0000256" key="12">
    <source>
        <dbReference type="PIRSR" id="PIRSR005096-3"/>
    </source>
</evidence>
<dbReference type="RefSeq" id="WP_200391841.1">
    <property type="nucleotide sequence ID" value="NZ_JAENIO010000023.1"/>
</dbReference>
<gene>
    <name evidence="14" type="ORF">JIN78_10075</name>
</gene>
<proteinExistence type="inferred from homology"/>
<dbReference type="GO" id="GO:0004034">
    <property type="term" value="F:aldose 1-epimerase activity"/>
    <property type="evidence" value="ECO:0007669"/>
    <property type="project" value="UniProtKB-EC"/>
</dbReference>
<dbReference type="GO" id="GO:0030246">
    <property type="term" value="F:carbohydrate binding"/>
    <property type="evidence" value="ECO:0007669"/>
    <property type="project" value="InterPro"/>
</dbReference>
<comment type="caution">
    <text evidence="14">The sequence shown here is derived from an EMBL/GenBank/DDBJ whole genome shotgun (WGS) entry which is preliminary data.</text>
</comment>
<accession>A0A934VMS5</accession>
<dbReference type="GO" id="GO:0005737">
    <property type="term" value="C:cytoplasm"/>
    <property type="evidence" value="ECO:0007669"/>
    <property type="project" value="UniProtKB-SubCell"/>
</dbReference>
<comment type="catalytic activity">
    <reaction evidence="9">
        <text>alpha-D-glucose = beta-D-glucose</text>
        <dbReference type="Rhea" id="RHEA:10264"/>
        <dbReference type="ChEBI" id="CHEBI:15903"/>
        <dbReference type="ChEBI" id="CHEBI:17925"/>
        <dbReference type="EC" id="5.1.3.3"/>
    </reaction>
</comment>
<dbReference type="PANTHER" id="PTHR10091:SF0">
    <property type="entry name" value="GALACTOSE MUTAROTASE"/>
    <property type="match status" value="1"/>
</dbReference>
<evidence type="ECO:0000256" key="11">
    <source>
        <dbReference type="PIRSR" id="PIRSR005096-2"/>
    </source>
</evidence>
<dbReference type="InterPro" id="IPR014718">
    <property type="entry name" value="GH-type_carb-bd"/>
</dbReference>
<feature type="active site" description="Proton acceptor" evidence="10">
    <location>
        <position position="340"/>
    </location>
</feature>
<organism evidence="14 15">
    <name type="scientific">Roseibacillus ishigakijimensis</name>
    <dbReference type="NCBI Taxonomy" id="454146"/>
    <lineage>
        <taxon>Bacteria</taxon>
        <taxon>Pseudomonadati</taxon>
        <taxon>Verrucomicrobiota</taxon>
        <taxon>Verrucomicrobiia</taxon>
        <taxon>Verrucomicrobiales</taxon>
        <taxon>Verrucomicrobiaceae</taxon>
        <taxon>Roseibacillus</taxon>
    </lineage>
</organism>
<evidence type="ECO:0000256" key="10">
    <source>
        <dbReference type="PIRSR" id="PIRSR005096-1"/>
    </source>
</evidence>
<dbReference type="EC" id="5.1.3.3" evidence="9"/>
<comment type="subunit">
    <text evidence="4">Monomer.</text>
</comment>
<feature type="signal peptide" evidence="13">
    <location>
        <begin position="1"/>
        <end position="20"/>
    </location>
</feature>
<evidence type="ECO:0000313" key="15">
    <source>
        <dbReference type="Proteomes" id="UP000604083"/>
    </source>
</evidence>
<evidence type="ECO:0000256" key="8">
    <source>
        <dbReference type="ARBA" id="ARBA00023277"/>
    </source>
</evidence>
<dbReference type="NCBIfam" id="NF008277">
    <property type="entry name" value="PRK11055.1"/>
    <property type="match status" value="1"/>
</dbReference>
<comment type="pathway">
    <text evidence="2 9">Carbohydrate metabolism; hexose metabolism.</text>
</comment>
<keyword evidence="13" id="KW-0732">Signal</keyword>
<dbReference type="PIRSF" id="PIRSF005096">
    <property type="entry name" value="GALM"/>
    <property type="match status" value="1"/>
</dbReference>
<keyword evidence="8 9" id="KW-0119">Carbohydrate metabolism</keyword>
<dbReference type="SUPFAM" id="SSF74650">
    <property type="entry name" value="Galactose mutarotase-like"/>
    <property type="match status" value="1"/>
</dbReference>
<dbReference type="Proteomes" id="UP000604083">
    <property type="component" value="Unassembled WGS sequence"/>
</dbReference>
<feature type="binding site" evidence="12">
    <location>
        <begin position="105"/>
        <end position="106"/>
    </location>
    <ligand>
        <name>beta-D-galactose</name>
        <dbReference type="ChEBI" id="CHEBI:27667"/>
    </ligand>
</feature>
<keyword evidence="15" id="KW-1185">Reference proteome</keyword>
<dbReference type="Pfam" id="PF01263">
    <property type="entry name" value="Aldose_epim"/>
    <property type="match status" value="1"/>
</dbReference>
<feature type="active site" description="Proton donor" evidence="10">
    <location>
        <position position="205"/>
    </location>
</feature>
<feature type="chain" id="PRO_5037058837" description="Aldose 1-epimerase" evidence="13">
    <location>
        <begin position="21"/>
        <end position="374"/>
    </location>
</feature>
<evidence type="ECO:0000256" key="7">
    <source>
        <dbReference type="ARBA" id="ARBA00023235"/>
    </source>
</evidence>